<dbReference type="HOGENOM" id="CLU_2374953_0_0_1"/>
<dbReference type="PhylomeDB" id="B4GRQ4"/>
<dbReference type="InterPro" id="IPR002557">
    <property type="entry name" value="Chitin-bd_dom"/>
</dbReference>
<dbReference type="AlphaFoldDB" id="B4GRQ4"/>
<dbReference type="Proteomes" id="UP000008744">
    <property type="component" value="Unassembled WGS sequence"/>
</dbReference>
<proteinExistence type="predicted"/>
<gene>
    <name evidence="3" type="primary">Dper\GL24893</name>
    <name evidence="3" type="ORF">Dper_GL24893</name>
</gene>
<evidence type="ECO:0000313" key="3">
    <source>
        <dbReference type="EMBL" id="EDW40439.1"/>
    </source>
</evidence>
<keyword evidence="4" id="KW-1185">Reference proteome</keyword>
<evidence type="ECO:0000256" key="1">
    <source>
        <dbReference type="SAM" id="SignalP"/>
    </source>
</evidence>
<dbReference type="InterPro" id="IPR036508">
    <property type="entry name" value="Chitin-bd_dom_sf"/>
</dbReference>
<dbReference type="EMBL" id="CH479188">
    <property type="protein sequence ID" value="EDW40439.1"/>
    <property type="molecule type" value="Genomic_DNA"/>
</dbReference>
<dbReference type="PROSITE" id="PS50940">
    <property type="entry name" value="CHIT_BIND_II"/>
    <property type="match status" value="1"/>
</dbReference>
<feature type="signal peptide" evidence="1">
    <location>
        <begin position="1"/>
        <end position="23"/>
    </location>
</feature>
<feature type="domain" description="Chitin-binding type-2" evidence="2">
    <location>
        <begin position="29"/>
        <end position="91"/>
    </location>
</feature>
<dbReference type="GO" id="GO:0005576">
    <property type="term" value="C:extracellular region"/>
    <property type="evidence" value="ECO:0007669"/>
    <property type="project" value="InterPro"/>
</dbReference>
<feature type="chain" id="PRO_5002807135" evidence="1">
    <location>
        <begin position="24"/>
        <end position="91"/>
    </location>
</feature>
<dbReference type="GO" id="GO:0008061">
    <property type="term" value="F:chitin binding"/>
    <property type="evidence" value="ECO:0007669"/>
    <property type="project" value="InterPro"/>
</dbReference>
<dbReference type="SUPFAM" id="SSF57625">
    <property type="entry name" value="Invertebrate chitin-binding proteins"/>
    <property type="match status" value="1"/>
</dbReference>
<reference evidence="3 4" key="1">
    <citation type="journal article" date="2007" name="Nature">
        <title>Evolution of genes and genomes on the Drosophila phylogeny.</title>
        <authorList>
            <consortium name="Drosophila 12 Genomes Consortium"/>
            <person name="Clark A.G."/>
            <person name="Eisen M.B."/>
            <person name="Smith D.R."/>
            <person name="Bergman C.M."/>
            <person name="Oliver B."/>
            <person name="Markow T.A."/>
            <person name="Kaufman T.C."/>
            <person name="Kellis M."/>
            <person name="Gelbart W."/>
            <person name="Iyer V.N."/>
            <person name="Pollard D.A."/>
            <person name="Sackton T.B."/>
            <person name="Larracuente A.M."/>
            <person name="Singh N.D."/>
            <person name="Abad J.P."/>
            <person name="Abt D.N."/>
            <person name="Adryan B."/>
            <person name="Aguade M."/>
            <person name="Akashi H."/>
            <person name="Anderson W.W."/>
            <person name="Aquadro C.F."/>
            <person name="Ardell D.H."/>
            <person name="Arguello R."/>
            <person name="Artieri C.G."/>
            <person name="Barbash D.A."/>
            <person name="Barker D."/>
            <person name="Barsanti P."/>
            <person name="Batterham P."/>
            <person name="Batzoglou S."/>
            <person name="Begun D."/>
            <person name="Bhutkar A."/>
            <person name="Blanco E."/>
            <person name="Bosak S.A."/>
            <person name="Bradley R.K."/>
            <person name="Brand A.D."/>
            <person name="Brent M.R."/>
            <person name="Brooks A.N."/>
            <person name="Brown R.H."/>
            <person name="Butlin R.K."/>
            <person name="Caggese C."/>
            <person name="Calvi B.R."/>
            <person name="Bernardo de Carvalho A."/>
            <person name="Caspi A."/>
            <person name="Castrezana S."/>
            <person name="Celniker S.E."/>
            <person name="Chang J.L."/>
            <person name="Chapple C."/>
            <person name="Chatterji S."/>
            <person name="Chinwalla A."/>
            <person name="Civetta A."/>
            <person name="Clifton S.W."/>
            <person name="Comeron J.M."/>
            <person name="Costello J.C."/>
            <person name="Coyne J.A."/>
            <person name="Daub J."/>
            <person name="David R.G."/>
            <person name="Delcher A.L."/>
            <person name="Delehaunty K."/>
            <person name="Do C.B."/>
            <person name="Ebling H."/>
            <person name="Edwards K."/>
            <person name="Eickbush T."/>
            <person name="Evans J.D."/>
            <person name="Filipski A."/>
            <person name="Findeiss S."/>
            <person name="Freyhult E."/>
            <person name="Fulton L."/>
            <person name="Fulton R."/>
            <person name="Garcia A.C."/>
            <person name="Gardiner A."/>
            <person name="Garfield D.A."/>
            <person name="Garvin B.E."/>
            <person name="Gibson G."/>
            <person name="Gilbert D."/>
            <person name="Gnerre S."/>
            <person name="Godfrey J."/>
            <person name="Good R."/>
            <person name="Gotea V."/>
            <person name="Gravely B."/>
            <person name="Greenberg A.J."/>
            <person name="Griffiths-Jones S."/>
            <person name="Gross S."/>
            <person name="Guigo R."/>
            <person name="Gustafson E.A."/>
            <person name="Haerty W."/>
            <person name="Hahn M.W."/>
            <person name="Halligan D.L."/>
            <person name="Halpern A.L."/>
            <person name="Halter G.M."/>
            <person name="Han M.V."/>
            <person name="Heger A."/>
            <person name="Hillier L."/>
            <person name="Hinrichs A.S."/>
            <person name="Holmes I."/>
            <person name="Hoskins R.A."/>
            <person name="Hubisz M.J."/>
            <person name="Hultmark D."/>
            <person name="Huntley M.A."/>
            <person name="Jaffe D.B."/>
            <person name="Jagadeeshan S."/>
            <person name="Jeck W.R."/>
            <person name="Johnson J."/>
            <person name="Jones C.D."/>
            <person name="Jordan W.C."/>
            <person name="Karpen G.H."/>
            <person name="Kataoka E."/>
            <person name="Keightley P.D."/>
            <person name="Kheradpour P."/>
            <person name="Kirkness E.F."/>
            <person name="Koerich L.B."/>
            <person name="Kristiansen K."/>
            <person name="Kudrna D."/>
            <person name="Kulathinal R.J."/>
            <person name="Kumar S."/>
            <person name="Kwok R."/>
            <person name="Lander E."/>
            <person name="Langley C.H."/>
            <person name="Lapoint R."/>
            <person name="Lazzaro B.P."/>
            <person name="Lee S.J."/>
            <person name="Levesque L."/>
            <person name="Li R."/>
            <person name="Lin C.F."/>
            <person name="Lin M.F."/>
            <person name="Lindblad-Toh K."/>
            <person name="Llopart A."/>
            <person name="Long M."/>
            <person name="Low L."/>
            <person name="Lozovsky E."/>
            <person name="Lu J."/>
            <person name="Luo M."/>
            <person name="Machado C.A."/>
            <person name="Makalowski W."/>
            <person name="Marzo M."/>
            <person name="Matsuda M."/>
            <person name="Matzkin L."/>
            <person name="McAllister B."/>
            <person name="McBride C.S."/>
            <person name="McKernan B."/>
            <person name="McKernan K."/>
            <person name="Mendez-Lago M."/>
            <person name="Minx P."/>
            <person name="Mollenhauer M.U."/>
            <person name="Montooth K."/>
            <person name="Mount S.M."/>
            <person name="Mu X."/>
            <person name="Myers E."/>
            <person name="Negre B."/>
            <person name="Newfeld S."/>
            <person name="Nielsen R."/>
            <person name="Noor M.A."/>
            <person name="O'Grady P."/>
            <person name="Pachter L."/>
            <person name="Papaceit M."/>
            <person name="Parisi M.J."/>
            <person name="Parisi M."/>
            <person name="Parts L."/>
            <person name="Pedersen J.S."/>
            <person name="Pesole G."/>
            <person name="Phillippy A.M."/>
            <person name="Ponting C.P."/>
            <person name="Pop M."/>
            <person name="Porcelli D."/>
            <person name="Powell J.R."/>
            <person name="Prohaska S."/>
            <person name="Pruitt K."/>
            <person name="Puig M."/>
            <person name="Quesneville H."/>
            <person name="Ram K.R."/>
            <person name="Rand D."/>
            <person name="Rasmussen M.D."/>
            <person name="Reed L.K."/>
            <person name="Reenan R."/>
            <person name="Reily A."/>
            <person name="Remington K.A."/>
            <person name="Rieger T.T."/>
            <person name="Ritchie M.G."/>
            <person name="Robin C."/>
            <person name="Rogers Y.H."/>
            <person name="Rohde C."/>
            <person name="Rozas J."/>
            <person name="Rubenfield M.J."/>
            <person name="Ruiz A."/>
            <person name="Russo S."/>
            <person name="Salzberg S.L."/>
            <person name="Sanchez-Gracia A."/>
            <person name="Saranga D.J."/>
            <person name="Sato H."/>
            <person name="Schaeffer S.W."/>
            <person name="Schatz M.C."/>
            <person name="Schlenke T."/>
            <person name="Schwartz R."/>
            <person name="Segarra C."/>
            <person name="Singh R.S."/>
            <person name="Sirot L."/>
            <person name="Sirota M."/>
            <person name="Sisneros N.B."/>
            <person name="Smith C.D."/>
            <person name="Smith T.F."/>
            <person name="Spieth J."/>
            <person name="Stage D.E."/>
            <person name="Stark A."/>
            <person name="Stephan W."/>
            <person name="Strausberg R.L."/>
            <person name="Strempel S."/>
            <person name="Sturgill D."/>
            <person name="Sutton G."/>
            <person name="Sutton G.G."/>
            <person name="Tao W."/>
            <person name="Teichmann S."/>
            <person name="Tobari Y.N."/>
            <person name="Tomimura Y."/>
            <person name="Tsolas J.M."/>
            <person name="Valente V.L."/>
            <person name="Venter E."/>
            <person name="Venter J.C."/>
            <person name="Vicario S."/>
            <person name="Vieira F.G."/>
            <person name="Vilella A.J."/>
            <person name="Villasante A."/>
            <person name="Walenz B."/>
            <person name="Wang J."/>
            <person name="Wasserman M."/>
            <person name="Watts T."/>
            <person name="Wilson D."/>
            <person name="Wilson R.K."/>
            <person name="Wing R.A."/>
            <person name="Wolfner M.F."/>
            <person name="Wong A."/>
            <person name="Wong G.K."/>
            <person name="Wu C.I."/>
            <person name="Wu G."/>
            <person name="Yamamoto D."/>
            <person name="Yang H.P."/>
            <person name="Yang S.P."/>
            <person name="Yorke J.A."/>
            <person name="Yoshida K."/>
            <person name="Zdobnov E."/>
            <person name="Zhang P."/>
            <person name="Zhang Y."/>
            <person name="Zimin A.V."/>
            <person name="Baldwin J."/>
            <person name="Abdouelleil A."/>
            <person name="Abdulkadir J."/>
            <person name="Abebe A."/>
            <person name="Abera B."/>
            <person name="Abreu J."/>
            <person name="Acer S.C."/>
            <person name="Aftuck L."/>
            <person name="Alexander A."/>
            <person name="An P."/>
            <person name="Anderson E."/>
            <person name="Anderson S."/>
            <person name="Arachi H."/>
            <person name="Azer M."/>
            <person name="Bachantsang P."/>
            <person name="Barry A."/>
            <person name="Bayul T."/>
            <person name="Berlin A."/>
            <person name="Bessette D."/>
            <person name="Bloom T."/>
            <person name="Blye J."/>
            <person name="Boguslavskiy L."/>
            <person name="Bonnet C."/>
            <person name="Boukhgalter B."/>
            <person name="Bourzgui I."/>
            <person name="Brown A."/>
            <person name="Cahill P."/>
            <person name="Channer S."/>
            <person name="Cheshatsang Y."/>
            <person name="Chuda L."/>
            <person name="Citroen M."/>
            <person name="Collymore A."/>
            <person name="Cooke P."/>
            <person name="Costello M."/>
            <person name="D'Aco K."/>
            <person name="Daza R."/>
            <person name="De Haan G."/>
            <person name="DeGray S."/>
            <person name="DeMaso C."/>
            <person name="Dhargay N."/>
            <person name="Dooley K."/>
            <person name="Dooley E."/>
            <person name="Doricent M."/>
            <person name="Dorje P."/>
            <person name="Dorjee K."/>
            <person name="Dupes A."/>
            <person name="Elong R."/>
            <person name="Falk J."/>
            <person name="Farina A."/>
            <person name="Faro S."/>
            <person name="Ferguson D."/>
            <person name="Fisher S."/>
            <person name="Foley C.D."/>
            <person name="Franke A."/>
            <person name="Friedrich D."/>
            <person name="Gadbois L."/>
            <person name="Gearin G."/>
            <person name="Gearin C.R."/>
            <person name="Giannoukos G."/>
            <person name="Goode T."/>
            <person name="Graham J."/>
            <person name="Grandbois E."/>
            <person name="Grewal S."/>
            <person name="Gyaltsen K."/>
            <person name="Hafez N."/>
            <person name="Hagos B."/>
            <person name="Hall J."/>
            <person name="Henson C."/>
            <person name="Hollinger A."/>
            <person name="Honan T."/>
            <person name="Huard M.D."/>
            <person name="Hughes L."/>
            <person name="Hurhula B."/>
            <person name="Husby M.E."/>
            <person name="Kamat A."/>
            <person name="Kanga B."/>
            <person name="Kashin S."/>
            <person name="Khazanovich D."/>
            <person name="Kisner P."/>
            <person name="Lance K."/>
            <person name="Lara M."/>
            <person name="Lee W."/>
            <person name="Lennon N."/>
            <person name="Letendre F."/>
            <person name="LeVine R."/>
            <person name="Lipovsky A."/>
            <person name="Liu X."/>
            <person name="Liu J."/>
            <person name="Liu S."/>
            <person name="Lokyitsang T."/>
            <person name="Lokyitsang Y."/>
            <person name="Lubonja R."/>
            <person name="Lui A."/>
            <person name="MacDonald P."/>
            <person name="Magnisalis V."/>
            <person name="Maru K."/>
            <person name="Matthews C."/>
            <person name="McCusker W."/>
            <person name="McDonough S."/>
            <person name="Mehta T."/>
            <person name="Meldrim J."/>
            <person name="Meneus L."/>
            <person name="Mihai O."/>
            <person name="Mihalev A."/>
            <person name="Mihova T."/>
            <person name="Mittelman R."/>
            <person name="Mlenga V."/>
            <person name="Montmayeur A."/>
            <person name="Mulrain L."/>
            <person name="Navidi A."/>
            <person name="Naylor J."/>
            <person name="Negash T."/>
            <person name="Nguyen T."/>
            <person name="Nguyen N."/>
            <person name="Nicol R."/>
            <person name="Norbu C."/>
            <person name="Norbu N."/>
            <person name="Novod N."/>
            <person name="O'Neill B."/>
            <person name="Osman S."/>
            <person name="Markiewicz E."/>
            <person name="Oyono O.L."/>
            <person name="Patti C."/>
            <person name="Phunkhang P."/>
            <person name="Pierre F."/>
            <person name="Priest M."/>
            <person name="Raghuraman S."/>
            <person name="Rege F."/>
            <person name="Reyes R."/>
            <person name="Rise C."/>
            <person name="Rogov P."/>
            <person name="Ross K."/>
            <person name="Ryan E."/>
            <person name="Settipalli S."/>
            <person name="Shea T."/>
            <person name="Sherpa N."/>
            <person name="Shi L."/>
            <person name="Shih D."/>
            <person name="Sparrow T."/>
            <person name="Spaulding J."/>
            <person name="Stalker J."/>
            <person name="Stange-Thomann N."/>
            <person name="Stavropoulos S."/>
            <person name="Stone C."/>
            <person name="Strader C."/>
            <person name="Tesfaye S."/>
            <person name="Thomson T."/>
            <person name="Thoulutsang Y."/>
            <person name="Thoulutsang D."/>
            <person name="Topham K."/>
            <person name="Topping I."/>
            <person name="Tsamla T."/>
            <person name="Vassiliev H."/>
            <person name="Vo A."/>
            <person name="Wangchuk T."/>
            <person name="Wangdi T."/>
            <person name="Weiand M."/>
            <person name="Wilkinson J."/>
            <person name="Wilson A."/>
            <person name="Yadav S."/>
            <person name="Young G."/>
            <person name="Yu Q."/>
            <person name="Zembek L."/>
            <person name="Zhong D."/>
            <person name="Zimmer A."/>
            <person name="Zwirko Z."/>
            <person name="Jaffe D.B."/>
            <person name="Alvarez P."/>
            <person name="Brockman W."/>
            <person name="Butler J."/>
            <person name="Chin C."/>
            <person name="Gnerre S."/>
            <person name="Grabherr M."/>
            <person name="Kleber M."/>
            <person name="Mauceli E."/>
            <person name="MacCallum I."/>
        </authorList>
    </citation>
    <scope>NUCLEOTIDE SEQUENCE [LARGE SCALE GENOMIC DNA]</scope>
    <source>
        <strain evidence="4">MSH-3 / Tucson 14011-0111.49</strain>
    </source>
</reference>
<protein>
    <submittedName>
        <fullName evidence="3">GL24893</fullName>
    </submittedName>
</protein>
<keyword evidence="1" id="KW-0732">Signal</keyword>
<evidence type="ECO:0000313" key="4">
    <source>
        <dbReference type="Proteomes" id="UP000008744"/>
    </source>
</evidence>
<evidence type="ECO:0000259" key="2">
    <source>
        <dbReference type="PROSITE" id="PS50940"/>
    </source>
</evidence>
<name>B4GRQ4_DROPE</name>
<organism evidence="4">
    <name type="scientific">Drosophila persimilis</name>
    <name type="common">Fruit fly</name>
    <dbReference type="NCBI Taxonomy" id="7234"/>
    <lineage>
        <taxon>Eukaryota</taxon>
        <taxon>Metazoa</taxon>
        <taxon>Ecdysozoa</taxon>
        <taxon>Arthropoda</taxon>
        <taxon>Hexapoda</taxon>
        <taxon>Insecta</taxon>
        <taxon>Pterygota</taxon>
        <taxon>Neoptera</taxon>
        <taxon>Endopterygota</taxon>
        <taxon>Diptera</taxon>
        <taxon>Brachycera</taxon>
        <taxon>Muscomorpha</taxon>
        <taxon>Ephydroidea</taxon>
        <taxon>Drosophilidae</taxon>
        <taxon>Drosophila</taxon>
        <taxon>Sophophora</taxon>
    </lineage>
</organism>
<accession>B4GRQ4</accession>
<sequence>MWLKALILIPMLLVQIRIRCQTAQEWSAEKACLEVTRPGSFENQNDPTCGSYVFCYMSNGSSMALVFFCTENSYHDATLGACTTKKPEKCI</sequence>
<dbReference type="OMA" id="WSADEAC"/>